<evidence type="ECO:0000256" key="3">
    <source>
        <dbReference type="ARBA" id="ARBA00010447"/>
    </source>
</evidence>
<evidence type="ECO:0000256" key="8">
    <source>
        <dbReference type="RuleBase" id="RU004506"/>
    </source>
</evidence>
<proteinExistence type="inferred from homology"/>
<evidence type="ECO:0000313" key="10">
    <source>
        <dbReference type="EMBL" id="KYH15019.1"/>
    </source>
</evidence>
<dbReference type="PANTHER" id="PTHR43586">
    <property type="entry name" value="CYSTEINE DESULFURASE"/>
    <property type="match status" value="1"/>
</dbReference>
<accession>A0A151A6H1</accession>
<dbReference type="PIRSF" id="PIRSF005572">
    <property type="entry name" value="NifS"/>
    <property type="match status" value="1"/>
</dbReference>
<dbReference type="InterPro" id="IPR010970">
    <property type="entry name" value="Cys_dSase_SufS"/>
</dbReference>
<dbReference type="AlphaFoldDB" id="A0A151A6H1"/>
<evidence type="ECO:0000256" key="5">
    <source>
        <dbReference type="ARBA" id="ARBA00022898"/>
    </source>
</evidence>
<dbReference type="EMBL" id="LUGM01000002">
    <property type="protein sequence ID" value="KYH15019.1"/>
    <property type="molecule type" value="Genomic_DNA"/>
</dbReference>
<keyword evidence="4 8" id="KW-0808">Transferase</keyword>
<dbReference type="PROSITE" id="PS00595">
    <property type="entry name" value="AA_TRANSFER_CLASS_5"/>
    <property type="match status" value="1"/>
</dbReference>
<evidence type="ECO:0000256" key="2">
    <source>
        <dbReference type="ARBA" id="ARBA00002824"/>
    </source>
</evidence>
<reference evidence="10 11" key="1">
    <citation type="submission" date="2016-02" db="EMBL/GenBank/DDBJ databases">
        <title>Draft genome sequence of hydrocarbon degrading Staphylococcus saprophyticus Strain CNV2, isolated from crude-oil contaminated soil from Noonmati Oil Refinery, Guwahati, Assam, India.</title>
        <authorList>
            <person name="Mukherjee A."/>
            <person name="Chettri B."/>
            <person name="Langpoklakpam J."/>
            <person name="Singh A.K."/>
            <person name="Chattopadhyay D.J."/>
        </authorList>
    </citation>
    <scope>NUCLEOTIDE SEQUENCE [LARGE SCALE GENOMIC DNA]</scope>
    <source>
        <strain evidence="10 11">CNV2</strain>
    </source>
</reference>
<evidence type="ECO:0000256" key="4">
    <source>
        <dbReference type="ARBA" id="ARBA00022679"/>
    </source>
</evidence>
<dbReference type="CDD" id="cd06453">
    <property type="entry name" value="SufS_like"/>
    <property type="match status" value="1"/>
</dbReference>
<comment type="caution">
    <text evidence="10">The sequence shown here is derived from an EMBL/GenBank/DDBJ whole genome shotgun (WGS) entry which is preliminary data.</text>
</comment>
<keyword evidence="5 8" id="KW-0663">Pyridoxal phosphate</keyword>
<sequence length="415" mass="46085">MGNVTESLNVQEIIKDFPILNQQVNGKRLAYLDTTATSQTPVQVLNVLDEYYKKYNSNVHRGVHTLGSLATDAYEGARETVRRFINARYFEEIIFTRGTTASINVVARSYGDANLQPGDEIVVTEMEHHANIVPWQQLAKRTNAKLKFIPMTADGELDIEDVKATINDNTKIVAIAHVSNVLGTINDVKAITEVAHEHGAVISVDGAQAAPHSALDMQDLDVDFYSFSGHKMLGPTGIGVLYGKRKLLQEMEPVEFGGDMIDFVSNYDATWADLPTKFEAGTPLIAQAIGLGEAIKYLENLGFDAIHKHEKQLTEYAYEQMSTVDGIEIYGPPKDRRAGVITFNIKDIHPHDVATAVDTEGVAVRAGHHCAQPLMKWLNQSSTARASFYIYNTTEDIDQLVEALKQTKEFFSYEF</sequence>
<evidence type="ECO:0000256" key="1">
    <source>
        <dbReference type="ARBA" id="ARBA00001933"/>
    </source>
</evidence>
<feature type="domain" description="Aminotransferase class V" evidence="9">
    <location>
        <begin position="31"/>
        <end position="400"/>
    </location>
</feature>
<dbReference type="KEGG" id="skl:C7J89_11360"/>
<dbReference type="GO" id="GO:0006534">
    <property type="term" value="P:cysteine metabolic process"/>
    <property type="evidence" value="ECO:0007669"/>
    <property type="project" value="UniProtKB-UniRule"/>
</dbReference>
<dbReference type="NCBIfam" id="TIGR01979">
    <property type="entry name" value="sufS"/>
    <property type="match status" value="1"/>
</dbReference>
<dbReference type="OrthoDB" id="9804366at2"/>
<comment type="similarity">
    <text evidence="3 8">Belongs to the class-V pyridoxal-phosphate-dependent aminotransferase family. Csd subfamily.</text>
</comment>
<dbReference type="Gene3D" id="3.40.640.10">
    <property type="entry name" value="Type I PLP-dependent aspartate aminotransferase-like (Major domain)"/>
    <property type="match status" value="1"/>
</dbReference>
<dbReference type="InterPro" id="IPR000192">
    <property type="entry name" value="Aminotrans_V_dom"/>
</dbReference>
<dbReference type="Pfam" id="PF00266">
    <property type="entry name" value="Aminotran_5"/>
    <property type="match status" value="1"/>
</dbReference>
<dbReference type="PANTHER" id="PTHR43586:SF8">
    <property type="entry name" value="CYSTEINE DESULFURASE 1, CHLOROPLASTIC"/>
    <property type="match status" value="1"/>
</dbReference>
<dbReference type="Proteomes" id="UP000075418">
    <property type="component" value="Unassembled WGS sequence"/>
</dbReference>
<dbReference type="EC" id="2.8.1.7" evidence="8"/>
<comment type="cofactor">
    <cofactor evidence="1 7">
        <name>pyridoxal 5'-phosphate</name>
        <dbReference type="ChEBI" id="CHEBI:597326"/>
    </cofactor>
</comment>
<name>A0A151A6H1_9STAP</name>
<dbReference type="GO" id="GO:0031071">
    <property type="term" value="F:cysteine desulfurase activity"/>
    <property type="evidence" value="ECO:0007669"/>
    <property type="project" value="UniProtKB-UniRule"/>
</dbReference>
<dbReference type="GO" id="GO:0030170">
    <property type="term" value="F:pyridoxal phosphate binding"/>
    <property type="evidence" value="ECO:0007669"/>
    <property type="project" value="UniProtKB-UniRule"/>
</dbReference>
<dbReference type="Gene3D" id="3.90.1150.10">
    <property type="entry name" value="Aspartate Aminotransferase, domain 1"/>
    <property type="match status" value="1"/>
</dbReference>
<comment type="function">
    <text evidence="2 8">Catalyzes the removal of elemental sulfur and selenium atoms from L-cysteine, L-cystine, L-selenocysteine, and L-selenocystine to produce L-alanine.</text>
</comment>
<organism evidence="10 11">
    <name type="scientific">Staphylococcus kloosii</name>
    <dbReference type="NCBI Taxonomy" id="29384"/>
    <lineage>
        <taxon>Bacteria</taxon>
        <taxon>Bacillati</taxon>
        <taxon>Bacillota</taxon>
        <taxon>Bacilli</taxon>
        <taxon>Bacillales</taxon>
        <taxon>Staphylococcaceae</taxon>
        <taxon>Staphylococcus</taxon>
    </lineage>
</organism>
<comment type="catalytic activity">
    <reaction evidence="6 8">
        <text>(sulfur carrier)-H + L-cysteine = (sulfur carrier)-SH + L-alanine</text>
        <dbReference type="Rhea" id="RHEA:43892"/>
        <dbReference type="Rhea" id="RHEA-COMP:14737"/>
        <dbReference type="Rhea" id="RHEA-COMP:14739"/>
        <dbReference type="ChEBI" id="CHEBI:29917"/>
        <dbReference type="ChEBI" id="CHEBI:35235"/>
        <dbReference type="ChEBI" id="CHEBI:57972"/>
        <dbReference type="ChEBI" id="CHEBI:64428"/>
        <dbReference type="EC" id="2.8.1.7"/>
    </reaction>
</comment>
<evidence type="ECO:0000313" key="11">
    <source>
        <dbReference type="Proteomes" id="UP000075418"/>
    </source>
</evidence>
<dbReference type="InterPro" id="IPR015422">
    <property type="entry name" value="PyrdxlP-dep_Trfase_small"/>
</dbReference>
<evidence type="ECO:0000256" key="7">
    <source>
        <dbReference type="RuleBase" id="RU004504"/>
    </source>
</evidence>
<dbReference type="InterPro" id="IPR015424">
    <property type="entry name" value="PyrdxlP-dep_Trfase"/>
</dbReference>
<dbReference type="InterPro" id="IPR020578">
    <property type="entry name" value="Aminotrans_V_PyrdxlP_BS"/>
</dbReference>
<gene>
    <name evidence="10" type="ORF">A0131_09570</name>
</gene>
<dbReference type="SUPFAM" id="SSF53383">
    <property type="entry name" value="PLP-dependent transferases"/>
    <property type="match status" value="1"/>
</dbReference>
<evidence type="ECO:0000256" key="6">
    <source>
        <dbReference type="ARBA" id="ARBA00050776"/>
    </source>
</evidence>
<dbReference type="InterPro" id="IPR016454">
    <property type="entry name" value="Cysteine_dSase"/>
</dbReference>
<protein>
    <recommendedName>
        <fullName evidence="8">Cysteine desulfurase</fullName>
        <ecNumber evidence="8">2.8.1.7</ecNumber>
    </recommendedName>
</protein>
<evidence type="ECO:0000259" key="9">
    <source>
        <dbReference type="Pfam" id="PF00266"/>
    </source>
</evidence>
<dbReference type="InterPro" id="IPR015421">
    <property type="entry name" value="PyrdxlP-dep_Trfase_major"/>
</dbReference>